<accession>A0A0B0NUU9</accession>
<dbReference type="Proteomes" id="UP000032142">
    <property type="component" value="Unassembled WGS sequence"/>
</dbReference>
<sequence length="38" mass="4563">MNACFGNDFMTTISVEVKKGIRWINLFYMWNEILHVLQ</sequence>
<dbReference type="EMBL" id="KN402350">
    <property type="protein sequence ID" value="KHG14821.1"/>
    <property type="molecule type" value="Genomic_DNA"/>
</dbReference>
<dbReference type="AlphaFoldDB" id="A0A0B0NUU9"/>
<proteinExistence type="predicted"/>
<protein>
    <submittedName>
        <fullName evidence="1">Uncharacterized protein</fullName>
    </submittedName>
</protein>
<evidence type="ECO:0000313" key="1">
    <source>
        <dbReference type="EMBL" id="KHG14821.1"/>
    </source>
</evidence>
<organism evidence="1 2">
    <name type="scientific">Gossypium arboreum</name>
    <name type="common">Tree cotton</name>
    <name type="synonym">Gossypium nanking</name>
    <dbReference type="NCBI Taxonomy" id="29729"/>
    <lineage>
        <taxon>Eukaryota</taxon>
        <taxon>Viridiplantae</taxon>
        <taxon>Streptophyta</taxon>
        <taxon>Embryophyta</taxon>
        <taxon>Tracheophyta</taxon>
        <taxon>Spermatophyta</taxon>
        <taxon>Magnoliopsida</taxon>
        <taxon>eudicotyledons</taxon>
        <taxon>Gunneridae</taxon>
        <taxon>Pentapetalae</taxon>
        <taxon>rosids</taxon>
        <taxon>malvids</taxon>
        <taxon>Malvales</taxon>
        <taxon>Malvaceae</taxon>
        <taxon>Malvoideae</taxon>
        <taxon>Gossypium</taxon>
    </lineage>
</organism>
<evidence type="ECO:0000313" key="2">
    <source>
        <dbReference type="Proteomes" id="UP000032142"/>
    </source>
</evidence>
<reference evidence="2" key="1">
    <citation type="submission" date="2014-09" db="EMBL/GenBank/DDBJ databases">
        <authorList>
            <person name="Mudge J."/>
            <person name="Ramaraj T."/>
            <person name="Lindquist I.E."/>
            <person name="Bharti A.K."/>
            <person name="Sundararajan A."/>
            <person name="Cameron C.T."/>
            <person name="Woodward J.E."/>
            <person name="May G.D."/>
            <person name="Brubaker C."/>
            <person name="Broadhvest J."/>
            <person name="Wilkins T.A."/>
        </authorList>
    </citation>
    <scope>NUCLEOTIDE SEQUENCE</scope>
    <source>
        <strain evidence="2">cv. AKA8401</strain>
    </source>
</reference>
<name>A0A0B0NUU9_GOSAR</name>
<keyword evidence="2" id="KW-1185">Reference proteome</keyword>
<gene>
    <name evidence="1" type="ORF">F383_17137</name>
</gene>